<protein>
    <submittedName>
        <fullName evidence="8">Major Facilitator Superfamily protein</fullName>
    </submittedName>
</protein>
<feature type="transmembrane region" description="Helical" evidence="7">
    <location>
        <begin position="172"/>
        <end position="190"/>
    </location>
</feature>
<dbReference type="SUPFAM" id="SSF103473">
    <property type="entry name" value="MFS general substrate transporter"/>
    <property type="match status" value="1"/>
</dbReference>
<organism evidence="8 9">
    <name type="scientific">Alicyclobacillus vulcanalis</name>
    <dbReference type="NCBI Taxonomy" id="252246"/>
    <lineage>
        <taxon>Bacteria</taxon>
        <taxon>Bacillati</taxon>
        <taxon>Bacillota</taxon>
        <taxon>Bacilli</taxon>
        <taxon>Bacillales</taxon>
        <taxon>Alicyclobacillaceae</taxon>
        <taxon>Alicyclobacillus</taxon>
    </lineage>
</organism>
<evidence type="ECO:0000256" key="5">
    <source>
        <dbReference type="ARBA" id="ARBA00023136"/>
    </source>
</evidence>
<comment type="subcellular location">
    <subcellularLocation>
        <location evidence="1">Cell membrane</location>
        <topology evidence="1">Multi-pass membrane protein</topology>
    </subcellularLocation>
</comment>
<name>A0A1N7L0J0_9BACL</name>
<accession>A0A1N7L0J0</accession>
<dbReference type="InterPro" id="IPR036259">
    <property type="entry name" value="MFS_trans_sf"/>
</dbReference>
<dbReference type="AlphaFoldDB" id="A0A1N7L0J0"/>
<evidence type="ECO:0000256" key="7">
    <source>
        <dbReference type="SAM" id="Phobius"/>
    </source>
</evidence>
<dbReference type="PANTHER" id="PTHR23513">
    <property type="entry name" value="INTEGRAL MEMBRANE EFFLUX PROTEIN-RELATED"/>
    <property type="match status" value="1"/>
</dbReference>
<feature type="compositionally biased region" description="Basic and acidic residues" evidence="6">
    <location>
        <begin position="211"/>
        <end position="220"/>
    </location>
</feature>
<dbReference type="OrthoDB" id="3613552at2"/>
<sequence>MNLLRMTMLYVPPPPFRALWASETARVFAGQIMSIVLPWMYLHLVHSSEWYGYLMAATSVPRILGAASASWFNTKRPALSVMRVASIVAAVCAVGLVTCFSFSFPRLWALLPFVLLMAFTEGVYFPAIGTAVPQMLPEESWQQANTLIQSTNQIGRMLLSFVLSPIAAKMSYWTSFSCVAALYVFTSAVLPRNQKHARPEQQEEALGIGAHGEHGDHVADHGGTTSSAETESEEAKPSSAFWRRPDFLILLGLTLGINIGYIGPTGVGIPLFVRSALHGNASTYALMVGCEAAGSVAGAFLLMMTRRYRLTVYHLLYGLYAGTFFWLVIPVLPHVAWTACFMALSMMAFTWVNIQSISLIQVWFRGPSLGAVMSVLWTASMILGPVSYAMDGALLQWLAIPTLFVASACFIGAIVTAALFCVRIRPQWLPEQP</sequence>
<feature type="transmembrane region" description="Helical" evidence="7">
    <location>
        <begin position="394"/>
        <end position="422"/>
    </location>
</feature>
<dbReference type="Proteomes" id="UP000186156">
    <property type="component" value="Unassembled WGS sequence"/>
</dbReference>
<dbReference type="InterPro" id="IPR011701">
    <property type="entry name" value="MFS"/>
</dbReference>
<dbReference type="GO" id="GO:0022857">
    <property type="term" value="F:transmembrane transporter activity"/>
    <property type="evidence" value="ECO:0007669"/>
    <property type="project" value="InterPro"/>
</dbReference>
<keyword evidence="9" id="KW-1185">Reference proteome</keyword>
<keyword evidence="4 7" id="KW-1133">Transmembrane helix</keyword>
<keyword evidence="2" id="KW-1003">Cell membrane</keyword>
<dbReference type="CDD" id="cd06173">
    <property type="entry name" value="MFS_MefA_like"/>
    <property type="match status" value="1"/>
</dbReference>
<dbReference type="Gene3D" id="1.20.1250.20">
    <property type="entry name" value="MFS general substrate transporter like domains"/>
    <property type="match status" value="1"/>
</dbReference>
<dbReference type="STRING" id="252246.SAMN05421799_102322"/>
<evidence type="ECO:0000256" key="4">
    <source>
        <dbReference type="ARBA" id="ARBA00022989"/>
    </source>
</evidence>
<evidence type="ECO:0000313" key="9">
    <source>
        <dbReference type="Proteomes" id="UP000186156"/>
    </source>
</evidence>
<dbReference type="RefSeq" id="WP_076345265.1">
    <property type="nucleotide sequence ID" value="NZ_FTOO01000002.1"/>
</dbReference>
<dbReference type="Pfam" id="PF07690">
    <property type="entry name" value="MFS_1"/>
    <property type="match status" value="1"/>
</dbReference>
<reference evidence="9" key="1">
    <citation type="submission" date="2017-01" db="EMBL/GenBank/DDBJ databases">
        <authorList>
            <person name="Varghese N."/>
            <person name="Submissions S."/>
        </authorList>
    </citation>
    <scope>NUCLEOTIDE SEQUENCE [LARGE SCALE GENOMIC DNA]</scope>
    <source>
        <strain evidence="9">DSM 16176</strain>
    </source>
</reference>
<evidence type="ECO:0000256" key="1">
    <source>
        <dbReference type="ARBA" id="ARBA00004651"/>
    </source>
</evidence>
<feature type="transmembrane region" description="Helical" evidence="7">
    <location>
        <begin position="366"/>
        <end position="388"/>
    </location>
</feature>
<dbReference type="EMBL" id="FTOO01000002">
    <property type="protein sequence ID" value="SIS67345.1"/>
    <property type="molecule type" value="Genomic_DNA"/>
</dbReference>
<evidence type="ECO:0000256" key="3">
    <source>
        <dbReference type="ARBA" id="ARBA00022692"/>
    </source>
</evidence>
<dbReference type="GO" id="GO:0005886">
    <property type="term" value="C:plasma membrane"/>
    <property type="evidence" value="ECO:0007669"/>
    <property type="project" value="UniProtKB-SubCell"/>
</dbReference>
<feature type="transmembrane region" description="Helical" evidence="7">
    <location>
        <begin position="84"/>
        <end position="104"/>
    </location>
</feature>
<proteinExistence type="predicted"/>
<gene>
    <name evidence="8" type="ORF">SAMN05421799_102322</name>
</gene>
<feature type="transmembrane region" description="Helical" evidence="7">
    <location>
        <begin position="310"/>
        <end position="329"/>
    </location>
</feature>
<feature type="transmembrane region" description="Helical" evidence="7">
    <location>
        <begin position="335"/>
        <end position="354"/>
    </location>
</feature>
<feature type="transmembrane region" description="Helical" evidence="7">
    <location>
        <begin position="110"/>
        <end position="132"/>
    </location>
</feature>
<feature type="transmembrane region" description="Helical" evidence="7">
    <location>
        <begin position="27"/>
        <end position="44"/>
    </location>
</feature>
<keyword evidence="5 7" id="KW-0472">Membrane</keyword>
<keyword evidence="3 7" id="KW-0812">Transmembrane</keyword>
<feature type="region of interest" description="Disordered" evidence="6">
    <location>
        <begin position="211"/>
        <end position="238"/>
    </location>
</feature>
<dbReference type="PANTHER" id="PTHR23513:SF6">
    <property type="entry name" value="MAJOR FACILITATOR SUPERFAMILY ASSOCIATED DOMAIN-CONTAINING PROTEIN"/>
    <property type="match status" value="1"/>
</dbReference>
<evidence type="ECO:0000313" key="8">
    <source>
        <dbReference type="EMBL" id="SIS67345.1"/>
    </source>
</evidence>
<evidence type="ECO:0000256" key="2">
    <source>
        <dbReference type="ARBA" id="ARBA00022475"/>
    </source>
</evidence>
<feature type="transmembrane region" description="Helical" evidence="7">
    <location>
        <begin position="284"/>
        <end position="303"/>
    </location>
</feature>
<evidence type="ECO:0000256" key="6">
    <source>
        <dbReference type="SAM" id="MobiDB-lite"/>
    </source>
</evidence>
<feature type="transmembrane region" description="Helical" evidence="7">
    <location>
        <begin position="247"/>
        <end position="272"/>
    </location>
</feature>